<dbReference type="GO" id="GO:0042597">
    <property type="term" value="C:periplasmic space"/>
    <property type="evidence" value="ECO:0007669"/>
    <property type="project" value="UniProtKB-SubCell"/>
</dbReference>
<comment type="similarity">
    <text evidence="2">Belongs to the CopC family.</text>
</comment>
<dbReference type="InterPro" id="IPR014755">
    <property type="entry name" value="Cu-Rt/internalin_Ig-like"/>
</dbReference>
<evidence type="ECO:0000256" key="3">
    <source>
        <dbReference type="ARBA" id="ARBA00022723"/>
    </source>
</evidence>
<protein>
    <recommendedName>
        <fullName evidence="8">CopC domain-containing protein</fullName>
    </recommendedName>
</protein>
<organism evidence="9 10">
    <name type="scientific">Candidimonas nitroreducens</name>
    <dbReference type="NCBI Taxonomy" id="683354"/>
    <lineage>
        <taxon>Bacteria</taxon>
        <taxon>Pseudomonadati</taxon>
        <taxon>Pseudomonadota</taxon>
        <taxon>Betaproteobacteria</taxon>
        <taxon>Burkholderiales</taxon>
        <taxon>Alcaligenaceae</taxon>
        <taxon>Candidimonas</taxon>
    </lineage>
</organism>
<dbReference type="GO" id="GO:0005886">
    <property type="term" value="C:plasma membrane"/>
    <property type="evidence" value="ECO:0007669"/>
    <property type="project" value="TreeGrafter"/>
</dbReference>
<dbReference type="InterPro" id="IPR032694">
    <property type="entry name" value="CopC/D"/>
</dbReference>
<dbReference type="GO" id="GO:0006825">
    <property type="term" value="P:copper ion transport"/>
    <property type="evidence" value="ECO:0007669"/>
    <property type="project" value="InterPro"/>
</dbReference>
<dbReference type="PANTHER" id="PTHR34820">
    <property type="entry name" value="INNER MEMBRANE PROTEIN YEBZ"/>
    <property type="match status" value="1"/>
</dbReference>
<sequence length="126" mass="12949">MSSPRFLRGLAAASVFPLALLIAPAAFAHAHLKSQMPAADSVAAAAPKTIELHFSEGVEPAFTGISLKGPGAAAVKLGKPAVDAHDKAVLRVPVQGPMPAGSYVVDWHAVAVDGHKTKGQYSFSVK</sequence>
<dbReference type="RefSeq" id="WP_088605527.1">
    <property type="nucleotide sequence ID" value="NZ_NJIH01000014.1"/>
</dbReference>
<comment type="caution">
    <text evidence="9">The sequence shown here is derived from an EMBL/GenBank/DDBJ whole genome shotgun (WGS) entry which is preliminary data.</text>
</comment>
<accession>A0A225M738</accession>
<evidence type="ECO:0000259" key="8">
    <source>
        <dbReference type="Pfam" id="PF04234"/>
    </source>
</evidence>
<evidence type="ECO:0000256" key="6">
    <source>
        <dbReference type="ARBA" id="ARBA00023008"/>
    </source>
</evidence>
<evidence type="ECO:0000313" key="9">
    <source>
        <dbReference type="EMBL" id="OWT54779.1"/>
    </source>
</evidence>
<keyword evidence="10" id="KW-1185">Reference proteome</keyword>
<keyword evidence="4 7" id="KW-0732">Signal</keyword>
<dbReference type="InterPro" id="IPR014756">
    <property type="entry name" value="Ig_E-set"/>
</dbReference>
<evidence type="ECO:0000256" key="2">
    <source>
        <dbReference type="ARBA" id="ARBA00010509"/>
    </source>
</evidence>
<feature type="domain" description="CopC" evidence="8">
    <location>
        <begin position="29"/>
        <end position="125"/>
    </location>
</feature>
<name>A0A225M738_9BURK</name>
<evidence type="ECO:0000313" key="10">
    <source>
        <dbReference type="Proteomes" id="UP000214603"/>
    </source>
</evidence>
<keyword evidence="5" id="KW-0574">Periplasm</keyword>
<dbReference type="Proteomes" id="UP000214603">
    <property type="component" value="Unassembled WGS sequence"/>
</dbReference>
<dbReference type="OrthoDB" id="9796814at2"/>
<evidence type="ECO:0000256" key="1">
    <source>
        <dbReference type="ARBA" id="ARBA00004418"/>
    </source>
</evidence>
<keyword evidence="3" id="KW-0479">Metal-binding</keyword>
<evidence type="ECO:0000256" key="4">
    <source>
        <dbReference type="ARBA" id="ARBA00022729"/>
    </source>
</evidence>
<evidence type="ECO:0000256" key="5">
    <source>
        <dbReference type="ARBA" id="ARBA00022764"/>
    </source>
</evidence>
<reference evidence="10" key="1">
    <citation type="submission" date="2017-06" db="EMBL/GenBank/DDBJ databases">
        <title>Herbaspirillum phytohormonus sp. nov., isolated from the root nodule of Robinia pseudoacacia in lead-zinc mine.</title>
        <authorList>
            <person name="Fan M."/>
            <person name="Lin Y."/>
        </authorList>
    </citation>
    <scope>NUCLEOTIDE SEQUENCE [LARGE SCALE GENOMIC DNA]</scope>
    <source>
        <strain evidence="10">SC-089</strain>
    </source>
</reference>
<keyword evidence="6" id="KW-0186">Copper</keyword>
<feature type="chain" id="PRO_5013189037" description="CopC domain-containing protein" evidence="7">
    <location>
        <begin position="29"/>
        <end position="126"/>
    </location>
</feature>
<proteinExistence type="inferred from homology"/>
<dbReference type="GO" id="GO:0005507">
    <property type="term" value="F:copper ion binding"/>
    <property type="evidence" value="ECO:0007669"/>
    <property type="project" value="InterPro"/>
</dbReference>
<dbReference type="SUPFAM" id="SSF81296">
    <property type="entry name" value="E set domains"/>
    <property type="match status" value="1"/>
</dbReference>
<dbReference type="Gene3D" id="2.60.40.1220">
    <property type="match status" value="1"/>
</dbReference>
<gene>
    <name evidence="9" type="ORF">CEY11_21720</name>
</gene>
<feature type="signal peptide" evidence="7">
    <location>
        <begin position="1"/>
        <end position="28"/>
    </location>
</feature>
<comment type="subcellular location">
    <subcellularLocation>
        <location evidence="1">Periplasm</location>
    </subcellularLocation>
</comment>
<dbReference type="InterPro" id="IPR047685">
    <property type="entry name" value="CopC-like"/>
</dbReference>
<evidence type="ECO:0000256" key="7">
    <source>
        <dbReference type="SAM" id="SignalP"/>
    </source>
</evidence>
<dbReference type="NCBIfam" id="NF033814">
    <property type="entry name" value="copper_CopC"/>
    <property type="match status" value="1"/>
</dbReference>
<dbReference type="Pfam" id="PF04234">
    <property type="entry name" value="CopC"/>
    <property type="match status" value="1"/>
</dbReference>
<dbReference type="AlphaFoldDB" id="A0A225M738"/>
<dbReference type="GO" id="GO:0046688">
    <property type="term" value="P:response to copper ion"/>
    <property type="evidence" value="ECO:0007669"/>
    <property type="project" value="InterPro"/>
</dbReference>
<dbReference type="EMBL" id="NJIH01000014">
    <property type="protein sequence ID" value="OWT54779.1"/>
    <property type="molecule type" value="Genomic_DNA"/>
</dbReference>
<dbReference type="PANTHER" id="PTHR34820:SF4">
    <property type="entry name" value="INNER MEMBRANE PROTEIN YEBZ"/>
    <property type="match status" value="1"/>
</dbReference>
<dbReference type="InterPro" id="IPR007348">
    <property type="entry name" value="CopC_dom"/>
</dbReference>